<reference evidence="4 5" key="1">
    <citation type="journal article" date="2019" name="Nat. Microbiol.">
        <title>Mediterranean grassland soil C-N compound turnover is dependent on rainfall and depth, and is mediated by genomically divergent microorganisms.</title>
        <authorList>
            <person name="Diamond S."/>
            <person name="Andeer P.F."/>
            <person name="Li Z."/>
            <person name="Crits-Christoph A."/>
            <person name="Burstein D."/>
            <person name="Anantharaman K."/>
            <person name="Lane K.R."/>
            <person name="Thomas B.C."/>
            <person name="Pan C."/>
            <person name="Northen T.R."/>
            <person name="Banfield J.F."/>
        </authorList>
    </citation>
    <scope>NUCLEOTIDE SEQUENCE [LARGE SCALE GENOMIC DNA]</scope>
    <source>
        <strain evidence="3">NP_5</strain>
        <strain evidence="2">NP_7</strain>
    </source>
</reference>
<dbReference type="SMART" id="SM00530">
    <property type="entry name" value="HTH_XRE"/>
    <property type="match status" value="1"/>
</dbReference>
<accession>A0A537M4V0</accession>
<dbReference type="Gene3D" id="1.10.260.40">
    <property type="entry name" value="lambda repressor-like DNA-binding domains"/>
    <property type="match status" value="1"/>
</dbReference>
<organism evidence="3 5">
    <name type="scientific">Candidatus Segetimicrobium genomatis</name>
    <dbReference type="NCBI Taxonomy" id="2569760"/>
    <lineage>
        <taxon>Bacteria</taxon>
        <taxon>Bacillati</taxon>
        <taxon>Candidatus Sysuimicrobiota</taxon>
        <taxon>Candidatus Sysuimicrobiia</taxon>
        <taxon>Candidatus Sysuimicrobiales</taxon>
        <taxon>Candidatus Segetimicrobiaceae</taxon>
        <taxon>Candidatus Segetimicrobium</taxon>
    </lineage>
</organism>
<dbReference type="Proteomes" id="UP000320393">
    <property type="component" value="Unassembled WGS sequence"/>
</dbReference>
<dbReference type="EMBL" id="VBAM01000065">
    <property type="protein sequence ID" value="TMJ15289.1"/>
    <property type="molecule type" value="Genomic_DNA"/>
</dbReference>
<proteinExistence type="predicted"/>
<dbReference type="Pfam" id="PF01381">
    <property type="entry name" value="HTH_3"/>
    <property type="match status" value="1"/>
</dbReference>
<dbReference type="EMBL" id="VBAO01000061">
    <property type="protein sequence ID" value="TMI83754.1"/>
    <property type="molecule type" value="Genomic_DNA"/>
</dbReference>
<dbReference type="GO" id="GO:0003677">
    <property type="term" value="F:DNA binding"/>
    <property type="evidence" value="ECO:0007669"/>
    <property type="project" value="InterPro"/>
</dbReference>
<name>A0A537M4V0_9BACT</name>
<protein>
    <submittedName>
        <fullName evidence="3">Helix-turn-helix transcriptional regulator</fullName>
    </submittedName>
</protein>
<evidence type="ECO:0000313" key="5">
    <source>
        <dbReference type="Proteomes" id="UP000320393"/>
    </source>
</evidence>
<dbReference type="AlphaFoldDB" id="A0A537M4V0"/>
<comment type="caution">
    <text evidence="3">The sequence shown here is derived from an EMBL/GenBank/DDBJ whole genome shotgun (WGS) entry which is preliminary data.</text>
</comment>
<dbReference type="PROSITE" id="PS50943">
    <property type="entry name" value="HTH_CROC1"/>
    <property type="match status" value="1"/>
</dbReference>
<dbReference type="SUPFAM" id="SSF47413">
    <property type="entry name" value="lambda repressor-like DNA-binding domains"/>
    <property type="match status" value="1"/>
</dbReference>
<dbReference type="InterPro" id="IPR010982">
    <property type="entry name" value="Lambda_DNA-bd_dom_sf"/>
</dbReference>
<gene>
    <name evidence="3" type="ORF">E6H02_02190</name>
    <name evidence="2" type="ORF">E6H04_02330</name>
</gene>
<dbReference type="Proteomes" id="UP000320048">
    <property type="component" value="Unassembled WGS sequence"/>
</dbReference>
<evidence type="ECO:0000313" key="2">
    <source>
        <dbReference type="EMBL" id="TMI83754.1"/>
    </source>
</evidence>
<evidence type="ECO:0000313" key="3">
    <source>
        <dbReference type="EMBL" id="TMJ15289.1"/>
    </source>
</evidence>
<dbReference type="InterPro" id="IPR001387">
    <property type="entry name" value="Cro/C1-type_HTH"/>
</dbReference>
<evidence type="ECO:0000313" key="4">
    <source>
        <dbReference type="Proteomes" id="UP000320048"/>
    </source>
</evidence>
<sequence length="75" mass="8451">MSPVRVRLRRAAVEAYLARRNWTKSQLAGRTGIHRSHLSDLLAGRKSAGPHVRQRLLETLDASFDDLFEIVSPKA</sequence>
<evidence type="ECO:0000259" key="1">
    <source>
        <dbReference type="PROSITE" id="PS50943"/>
    </source>
</evidence>
<dbReference type="CDD" id="cd00093">
    <property type="entry name" value="HTH_XRE"/>
    <property type="match status" value="1"/>
</dbReference>
<feature type="domain" description="HTH cro/C1-type" evidence="1">
    <location>
        <begin position="13"/>
        <end position="67"/>
    </location>
</feature>